<keyword evidence="2" id="KW-0813">Transport</keyword>
<dbReference type="CDD" id="cd03219">
    <property type="entry name" value="ABC_Mj1267_LivG_branched"/>
    <property type="match status" value="1"/>
</dbReference>
<gene>
    <name evidence="8" type="primary">livG</name>
    <name evidence="8" type="ORF">H0A62_10205</name>
</gene>
<sequence length="255" mass="28394">MSEVLLEVSGLTMRFGGLLAVDHVEFNVKSDEVFAIIGPNGAGKTTVFNCVGGFYKPTTGNIVMDGKPIQGLPSHKVAQHGLVRTFQNVRLFKSLTVLENLLVAQHTHIETGLVQGLLKTPSFRRSELEAQKRAAEWLDFMGIREYANREAGNLAYGHQRRLEIARCMITQPRLLMLDEPAAGLNPQEKRDLQQLIDLLRKEFGVAVLLIEHDMSLVMGVSDRILVMEHGKPITTGLPEDVRTDPRVIKAYLGEE</sequence>
<dbReference type="GO" id="GO:0005304">
    <property type="term" value="F:L-valine transmembrane transporter activity"/>
    <property type="evidence" value="ECO:0007669"/>
    <property type="project" value="TreeGrafter"/>
</dbReference>
<dbReference type="Pfam" id="PF00005">
    <property type="entry name" value="ABC_tran"/>
    <property type="match status" value="1"/>
</dbReference>
<dbReference type="GO" id="GO:1903806">
    <property type="term" value="P:L-isoleucine import across plasma membrane"/>
    <property type="evidence" value="ECO:0007669"/>
    <property type="project" value="TreeGrafter"/>
</dbReference>
<evidence type="ECO:0000256" key="4">
    <source>
        <dbReference type="ARBA" id="ARBA00022741"/>
    </source>
</evidence>
<evidence type="ECO:0000313" key="8">
    <source>
        <dbReference type="EMBL" id="NYT85976.1"/>
    </source>
</evidence>
<dbReference type="SUPFAM" id="SSF52540">
    <property type="entry name" value="P-loop containing nucleoside triphosphate hydrolases"/>
    <property type="match status" value="1"/>
</dbReference>
<comment type="caution">
    <text evidence="8">The sequence shown here is derived from an EMBL/GenBank/DDBJ whole genome shotgun (WGS) entry which is preliminary data.</text>
</comment>
<dbReference type="Gene3D" id="3.40.50.300">
    <property type="entry name" value="P-loop containing nucleotide triphosphate hydrolases"/>
    <property type="match status" value="1"/>
</dbReference>
<keyword evidence="3" id="KW-0472">Membrane</keyword>
<dbReference type="FunFam" id="3.40.50.300:FF:000317">
    <property type="entry name" value="Amino acid ABC transporter ATP-binding protein"/>
    <property type="match status" value="1"/>
</dbReference>
<dbReference type="EMBL" id="JACCEV010000002">
    <property type="protein sequence ID" value="NYT85976.1"/>
    <property type="molecule type" value="Genomic_DNA"/>
</dbReference>
<dbReference type="SMART" id="SM00382">
    <property type="entry name" value="AAA"/>
    <property type="match status" value="1"/>
</dbReference>
<evidence type="ECO:0000313" key="9">
    <source>
        <dbReference type="Proteomes" id="UP000554144"/>
    </source>
</evidence>
<dbReference type="GO" id="GO:0016887">
    <property type="term" value="F:ATP hydrolysis activity"/>
    <property type="evidence" value="ECO:0007669"/>
    <property type="project" value="InterPro"/>
</dbReference>
<keyword evidence="3" id="KW-1003">Cell membrane</keyword>
<dbReference type="NCBIfam" id="NF008449">
    <property type="entry name" value="PRK11300.1"/>
    <property type="match status" value="1"/>
</dbReference>
<accession>A0A853GZ27</accession>
<dbReference type="GO" id="GO:0015188">
    <property type="term" value="F:L-isoleucine transmembrane transporter activity"/>
    <property type="evidence" value="ECO:0007669"/>
    <property type="project" value="TreeGrafter"/>
</dbReference>
<organism evidence="8 9">
    <name type="scientific">Pollutimonas harenae</name>
    <dbReference type="NCBI Taxonomy" id="657015"/>
    <lineage>
        <taxon>Bacteria</taxon>
        <taxon>Pseudomonadati</taxon>
        <taxon>Pseudomonadota</taxon>
        <taxon>Betaproteobacteria</taxon>
        <taxon>Burkholderiales</taxon>
        <taxon>Alcaligenaceae</taxon>
        <taxon>Pollutimonas</taxon>
    </lineage>
</organism>
<dbReference type="Proteomes" id="UP000554144">
    <property type="component" value="Unassembled WGS sequence"/>
</dbReference>
<dbReference type="AlphaFoldDB" id="A0A853GZ27"/>
<evidence type="ECO:0000256" key="2">
    <source>
        <dbReference type="ARBA" id="ARBA00022448"/>
    </source>
</evidence>
<dbReference type="PANTHER" id="PTHR45772:SF11">
    <property type="entry name" value="HIGH-AFFINITY BRANCHED-CHAIN AMINO ACID TRANSPORT ATP-BINDING PROTEIN LIVG"/>
    <property type="match status" value="1"/>
</dbReference>
<dbReference type="InterPro" id="IPR032823">
    <property type="entry name" value="BCA_ABC_TP_C"/>
</dbReference>
<keyword evidence="4" id="KW-0547">Nucleotide-binding</keyword>
<dbReference type="OrthoDB" id="9805514at2"/>
<dbReference type="PANTHER" id="PTHR45772">
    <property type="entry name" value="CONSERVED COMPONENT OF ABC TRANSPORTER FOR NATURAL AMINO ACIDS-RELATED"/>
    <property type="match status" value="1"/>
</dbReference>
<keyword evidence="5 8" id="KW-0067">ATP-binding</keyword>
<dbReference type="GO" id="GO:0005524">
    <property type="term" value="F:ATP binding"/>
    <property type="evidence" value="ECO:0007669"/>
    <property type="project" value="UniProtKB-KW"/>
</dbReference>
<name>A0A853GZ27_9BURK</name>
<dbReference type="InterPro" id="IPR027417">
    <property type="entry name" value="P-loop_NTPase"/>
</dbReference>
<dbReference type="PROSITE" id="PS50893">
    <property type="entry name" value="ABC_TRANSPORTER_2"/>
    <property type="match status" value="1"/>
</dbReference>
<evidence type="ECO:0000256" key="1">
    <source>
        <dbReference type="ARBA" id="ARBA00005417"/>
    </source>
</evidence>
<dbReference type="GO" id="GO:0042941">
    <property type="term" value="P:D-alanine transmembrane transport"/>
    <property type="evidence" value="ECO:0007669"/>
    <property type="project" value="TreeGrafter"/>
</dbReference>
<dbReference type="RefSeq" id="WP_130039517.1">
    <property type="nucleotide sequence ID" value="NZ_JACCEV010000002.1"/>
</dbReference>
<proteinExistence type="inferred from homology"/>
<dbReference type="Pfam" id="PF12399">
    <property type="entry name" value="BCA_ABC_TP_C"/>
    <property type="match status" value="1"/>
</dbReference>
<dbReference type="GO" id="GO:0015808">
    <property type="term" value="P:L-alanine transport"/>
    <property type="evidence" value="ECO:0007669"/>
    <property type="project" value="TreeGrafter"/>
</dbReference>
<feature type="domain" description="ABC transporter" evidence="7">
    <location>
        <begin position="6"/>
        <end position="254"/>
    </location>
</feature>
<comment type="similarity">
    <text evidence="1">Belongs to the ABC transporter superfamily.</text>
</comment>
<evidence type="ECO:0000256" key="5">
    <source>
        <dbReference type="ARBA" id="ARBA00022840"/>
    </source>
</evidence>
<protein>
    <submittedName>
        <fullName evidence="8">High-affinity branched-chain amino acid ABC transporter ATP-binding protein LivG</fullName>
    </submittedName>
</protein>
<reference evidence="8 9" key="1">
    <citation type="submission" date="2020-07" db="EMBL/GenBank/DDBJ databases">
        <title>Taxonomic revisions and descriptions of new bacterial species based on genomic comparisons in the high-G+C-content subgroup of the family Alcaligenaceae.</title>
        <authorList>
            <person name="Szabo A."/>
            <person name="Felfoldi T."/>
        </authorList>
    </citation>
    <scope>NUCLEOTIDE SEQUENCE [LARGE SCALE GENOMIC DNA]</scope>
    <source>
        <strain evidence="8 9">DSM 25667</strain>
    </source>
</reference>
<dbReference type="InterPro" id="IPR051120">
    <property type="entry name" value="ABC_AA/LPS_Transport"/>
</dbReference>
<keyword evidence="9" id="KW-1185">Reference proteome</keyword>
<keyword evidence="6" id="KW-0029">Amino-acid transport</keyword>
<evidence type="ECO:0000256" key="6">
    <source>
        <dbReference type="ARBA" id="ARBA00022970"/>
    </source>
</evidence>
<dbReference type="InterPro" id="IPR003593">
    <property type="entry name" value="AAA+_ATPase"/>
</dbReference>
<evidence type="ECO:0000256" key="3">
    <source>
        <dbReference type="ARBA" id="ARBA00022475"/>
    </source>
</evidence>
<dbReference type="GO" id="GO:0005886">
    <property type="term" value="C:plasma membrane"/>
    <property type="evidence" value="ECO:0007669"/>
    <property type="project" value="TreeGrafter"/>
</dbReference>
<dbReference type="GO" id="GO:1903805">
    <property type="term" value="P:L-valine import across plasma membrane"/>
    <property type="evidence" value="ECO:0007669"/>
    <property type="project" value="TreeGrafter"/>
</dbReference>
<dbReference type="InterPro" id="IPR003439">
    <property type="entry name" value="ABC_transporter-like_ATP-bd"/>
</dbReference>
<dbReference type="GO" id="GO:0015192">
    <property type="term" value="F:L-phenylalanine transmembrane transporter activity"/>
    <property type="evidence" value="ECO:0007669"/>
    <property type="project" value="TreeGrafter"/>
</dbReference>
<evidence type="ECO:0000259" key="7">
    <source>
        <dbReference type="PROSITE" id="PS50893"/>
    </source>
</evidence>